<organism evidence="1 2">
    <name type="scientific">Camellia lanceoleosa</name>
    <dbReference type="NCBI Taxonomy" id="1840588"/>
    <lineage>
        <taxon>Eukaryota</taxon>
        <taxon>Viridiplantae</taxon>
        <taxon>Streptophyta</taxon>
        <taxon>Embryophyta</taxon>
        <taxon>Tracheophyta</taxon>
        <taxon>Spermatophyta</taxon>
        <taxon>Magnoliopsida</taxon>
        <taxon>eudicotyledons</taxon>
        <taxon>Gunneridae</taxon>
        <taxon>Pentapetalae</taxon>
        <taxon>asterids</taxon>
        <taxon>Ericales</taxon>
        <taxon>Theaceae</taxon>
        <taxon>Camellia</taxon>
    </lineage>
</organism>
<evidence type="ECO:0000313" key="1">
    <source>
        <dbReference type="EMBL" id="KAI8027933.1"/>
    </source>
</evidence>
<gene>
    <name evidence="1" type="ORF">LOK49_LG02G03790</name>
</gene>
<dbReference type="EMBL" id="CM045760">
    <property type="protein sequence ID" value="KAI8027933.1"/>
    <property type="molecule type" value="Genomic_DNA"/>
</dbReference>
<name>A0ACC0IQF2_9ERIC</name>
<accession>A0ACC0IQF2</accession>
<reference evidence="1 2" key="1">
    <citation type="journal article" date="2022" name="Plant J.">
        <title>Chromosome-level genome of Camellia lanceoleosa provides a valuable resource for understanding genome evolution and self-incompatibility.</title>
        <authorList>
            <person name="Gong W."/>
            <person name="Xiao S."/>
            <person name="Wang L."/>
            <person name="Liao Z."/>
            <person name="Chang Y."/>
            <person name="Mo W."/>
            <person name="Hu G."/>
            <person name="Li W."/>
            <person name="Zhao G."/>
            <person name="Zhu H."/>
            <person name="Hu X."/>
            <person name="Ji K."/>
            <person name="Xiang X."/>
            <person name="Song Q."/>
            <person name="Yuan D."/>
            <person name="Jin S."/>
            <person name="Zhang L."/>
        </authorList>
    </citation>
    <scope>NUCLEOTIDE SEQUENCE [LARGE SCALE GENOMIC DNA]</scope>
    <source>
        <strain evidence="1">SQ_2022a</strain>
    </source>
</reference>
<proteinExistence type="predicted"/>
<evidence type="ECO:0000313" key="2">
    <source>
        <dbReference type="Proteomes" id="UP001060215"/>
    </source>
</evidence>
<sequence length="340" mass="39453">MKVEETMLDVGMCYLSELAQRCMVQVQLTRFSRRIKLCRLHNLMWDLCLLKAQEENFPKVVYVEAFDNQQLKRENSASSSSSSPWTKIHRLAVYYLGDHDANNIRREYINLEELTNHHHLRSCQFYFFGNDLEISGWEQIKSLFKGFKLLRILDVEGIYIGVKGKKKLPRDIGNLFHLRYLNINESWIGSVPSSIGNLRFLETLDLRVYADEVTIEIPNVLCTLEQLRHLYLPYVIKLTGTSKLQLDGLSKLETLKAFVTEYCDVRRFPKLTNLRQVEVLSEDHKDLAVILKSPILLNNSNSLLLPSLSFSIVGDFKTEVEQSLLRQLLPSSQIVSRWVL</sequence>
<dbReference type="Proteomes" id="UP001060215">
    <property type="component" value="Chromosome 3"/>
</dbReference>
<comment type="caution">
    <text evidence="1">The sequence shown here is derived from an EMBL/GenBank/DDBJ whole genome shotgun (WGS) entry which is preliminary data.</text>
</comment>
<keyword evidence="2" id="KW-1185">Reference proteome</keyword>
<protein>
    <submittedName>
        <fullName evidence="1">Disease resistance protein RXW24L</fullName>
    </submittedName>
</protein>